<evidence type="ECO:0000256" key="2">
    <source>
        <dbReference type="SAM" id="Phobius"/>
    </source>
</evidence>
<proteinExistence type="predicted"/>
<comment type="caution">
    <text evidence="4">The sequence shown here is derived from an EMBL/GenBank/DDBJ whole genome shotgun (WGS) entry which is preliminary data.</text>
</comment>
<sequence>MSILDSAREAGPALAASDADSARLGYLSDEAWAQLQRIGVLRALQPKRWGGGEAPFAEYLATIVEIGRHSPAAGWVASVVGVHPWQIALFDERAQAELWGDDPALAIASSYTPTGKVEAVEGGFAVSGRWSFSSGSHHADAIILGGIAGTREFDGREYGDFTSVVVAKGDYTIDQTWNTAGLRGTGSNDVVVDNVFVPAYRAQSHLDYTHGLGTPLPGQAGNDGPLYRLPWAVVFGAIISAAAVGAAKGFLDRWTAETRNRRTNYGGVLRDEPVVQNHLAKAAWAVDAAELKLRRAATELTAAAEAGAVPSKEERAFYRWDVAHAAQVAVDEIVSLMRTASGRTAYVDHPLHRAYQDVMAAIGHAFLVEEPLGNAFAGRRLGSDNLPEVHL</sequence>
<dbReference type="InterPro" id="IPR037069">
    <property type="entry name" value="AcylCoA_DH/ox_N_sf"/>
</dbReference>
<dbReference type="InterPro" id="IPR046373">
    <property type="entry name" value="Acyl-CoA_Oxase/DH_mid-dom_sf"/>
</dbReference>
<dbReference type="SUPFAM" id="SSF47203">
    <property type="entry name" value="Acyl-CoA dehydrogenase C-terminal domain-like"/>
    <property type="match status" value="1"/>
</dbReference>
<name>A0A9W6SBD3_9ACTN</name>
<dbReference type="Gene3D" id="1.20.140.10">
    <property type="entry name" value="Butyryl-CoA Dehydrogenase, subunit A, domain 3"/>
    <property type="match status" value="1"/>
</dbReference>
<evidence type="ECO:0000259" key="3">
    <source>
        <dbReference type="Pfam" id="PF08028"/>
    </source>
</evidence>
<dbReference type="AlphaFoldDB" id="A0A9W6SBD3"/>
<keyword evidence="5" id="KW-1185">Reference proteome</keyword>
<dbReference type="Gene3D" id="2.40.110.10">
    <property type="entry name" value="Butyryl-CoA Dehydrogenase, subunit A, domain 2"/>
    <property type="match status" value="1"/>
</dbReference>
<dbReference type="RefSeq" id="WP_285583679.1">
    <property type="nucleotide sequence ID" value="NZ_BSTK01000022.1"/>
</dbReference>
<feature type="domain" description="Acyl-CoA dehydrogenase C-terminal" evidence="3">
    <location>
        <begin position="238"/>
        <end position="367"/>
    </location>
</feature>
<dbReference type="InterPro" id="IPR009100">
    <property type="entry name" value="AcylCoA_DH/oxidase_NM_dom_sf"/>
</dbReference>
<organism evidence="4 5">
    <name type="scientific">Actinoallomurus iriomotensis</name>
    <dbReference type="NCBI Taxonomy" id="478107"/>
    <lineage>
        <taxon>Bacteria</taxon>
        <taxon>Bacillati</taxon>
        <taxon>Actinomycetota</taxon>
        <taxon>Actinomycetes</taxon>
        <taxon>Streptosporangiales</taxon>
        <taxon>Thermomonosporaceae</taxon>
        <taxon>Actinoallomurus</taxon>
    </lineage>
</organism>
<dbReference type="InterPro" id="IPR036250">
    <property type="entry name" value="AcylCo_DH-like_C"/>
</dbReference>
<dbReference type="EMBL" id="BSTK01000022">
    <property type="protein sequence ID" value="GLY91826.1"/>
    <property type="molecule type" value="Genomic_DNA"/>
</dbReference>
<gene>
    <name evidence="4" type="ORF">Airi02_097540</name>
</gene>
<keyword evidence="2" id="KW-0812">Transmembrane</keyword>
<evidence type="ECO:0000256" key="1">
    <source>
        <dbReference type="ARBA" id="ARBA00023002"/>
    </source>
</evidence>
<dbReference type="GO" id="GO:0003995">
    <property type="term" value="F:acyl-CoA dehydrogenase activity"/>
    <property type="evidence" value="ECO:0007669"/>
    <property type="project" value="TreeGrafter"/>
</dbReference>
<evidence type="ECO:0000313" key="5">
    <source>
        <dbReference type="Proteomes" id="UP001165074"/>
    </source>
</evidence>
<keyword evidence="1" id="KW-0560">Oxidoreductase</keyword>
<evidence type="ECO:0000313" key="4">
    <source>
        <dbReference type="EMBL" id="GLY91826.1"/>
    </source>
</evidence>
<keyword evidence="2" id="KW-0472">Membrane</keyword>
<protein>
    <submittedName>
        <fullName evidence="4">Acyl-CoA dehydrogenase</fullName>
    </submittedName>
</protein>
<dbReference type="Gene3D" id="1.10.540.10">
    <property type="entry name" value="Acyl-CoA dehydrogenase/oxidase, N-terminal domain"/>
    <property type="match status" value="1"/>
</dbReference>
<dbReference type="SUPFAM" id="SSF56645">
    <property type="entry name" value="Acyl-CoA dehydrogenase NM domain-like"/>
    <property type="match status" value="1"/>
</dbReference>
<dbReference type="PANTHER" id="PTHR43884">
    <property type="entry name" value="ACYL-COA DEHYDROGENASE"/>
    <property type="match status" value="1"/>
</dbReference>
<dbReference type="PIRSF" id="PIRSF016578">
    <property type="entry name" value="HsaA"/>
    <property type="match status" value="1"/>
</dbReference>
<dbReference type="InterPro" id="IPR013107">
    <property type="entry name" value="Acyl-CoA_DH_C"/>
</dbReference>
<dbReference type="PANTHER" id="PTHR43884:SF12">
    <property type="entry name" value="ISOVALERYL-COA DEHYDROGENASE, MITOCHONDRIAL-RELATED"/>
    <property type="match status" value="1"/>
</dbReference>
<dbReference type="GO" id="GO:0050660">
    <property type="term" value="F:flavin adenine dinucleotide binding"/>
    <property type="evidence" value="ECO:0007669"/>
    <property type="project" value="InterPro"/>
</dbReference>
<dbReference type="Pfam" id="PF08028">
    <property type="entry name" value="Acyl-CoA_dh_2"/>
    <property type="match status" value="1"/>
</dbReference>
<reference evidence="4" key="1">
    <citation type="submission" date="2023-03" db="EMBL/GenBank/DDBJ databases">
        <title>Actinoallomurus iriomotensis NBRC 103684.</title>
        <authorList>
            <person name="Ichikawa N."/>
            <person name="Sato H."/>
            <person name="Tonouchi N."/>
        </authorList>
    </citation>
    <scope>NUCLEOTIDE SEQUENCE</scope>
    <source>
        <strain evidence="4">NBRC 103684</strain>
    </source>
</reference>
<keyword evidence="2" id="KW-1133">Transmembrane helix</keyword>
<dbReference type="Proteomes" id="UP001165074">
    <property type="component" value="Unassembled WGS sequence"/>
</dbReference>
<accession>A0A9W6SBD3</accession>
<feature type="transmembrane region" description="Helical" evidence="2">
    <location>
        <begin position="229"/>
        <end position="251"/>
    </location>
</feature>